<dbReference type="Proteomes" id="UP000299102">
    <property type="component" value="Unassembled WGS sequence"/>
</dbReference>
<feature type="compositionally biased region" description="Basic and acidic residues" evidence="1">
    <location>
        <begin position="1"/>
        <end position="12"/>
    </location>
</feature>
<feature type="region of interest" description="Disordered" evidence="1">
    <location>
        <begin position="1"/>
        <end position="20"/>
    </location>
</feature>
<organism evidence="2 3">
    <name type="scientific">Eumeta variegata</name>
    <name type="common">Bagworm moth</name>
    <name type="synonym">Eumeta japonica</name>
    <dbReference type="NCBI Taxonomy" id="151549"/>
    <lineage>
        <taxon>Eukaryota</taxon>
        <taxon>Metazoa</taxon>
        <taxon>Ecdysozoa</taxon>
        <taxon>Arthropoda</taxon>
        <taxon>Hexapoda</taxon>
        <taxon>Insecta</taxon>
        <taxon>Pterygota</taxon>
        <taxon>Neoptera</taxon>
        <taxon>Endopterygota</taxon>
        <taxon>Lepidoptera</taxon>
        <taxon>Glossata</taxon>
        <taxon>Ditrysia</taxon>
        <taxon>Tineoidea</taxon>
        <taxon>Psychidae</taxon>
        <taxon>Oiketicinae</taxon>
        <taxon>Eumeta</taxon>
    </lineage>
</organism>
<feature type="region of interest" description="Disordered" evidence="1">
    <location>
        <begin position="58"/>
        <end position="104"/>
    </location>
</feature>
<name>A0A4C1SRT7_EUMVA</name>
<gene>
    <name evidence="2" type="ORF">EVAR_74744_1</name>
</gene>
<reference evidence="2 3" key="1">
    <citation type="journal article" date="2019" name="Commun. Biol.">
        <title>The bagworm genome reveals a unique fibroin gene that provides high tensile strength.</title>
        <authorList>
            <person name="Kono N."/>
            <person name="Nakamura H."/>
            <person name="Ohtoshi R."/>
            <person name="Tomita M."/>
            <person name="Numata K."/>
            <person name="Arakawa K."/>
        </authorList>
    </citation>
    <scope>NUCLEOTIDE SEQUENCE [LARGE SCALE GENOMIC DNA]</scope>
</reference>
<protein>
    <submittedName>
        <fullName evidence="2">Uncharacterized protein</fullName>
    </submittedName>
</protein>
<evidence type="ECO:0000256" key="1">
    <source>
        <dbReference type="SAM" id="MobiDB-lite"/>
    </source>
</evidence>
<comment type="caution">
    <text evidence="2">The sequence shown here is derived from an EMBL/GenBank/DDBJ whole genome shotgun (WGS) entry which is preliminary data.</text>
</comment>
<evidence type="ECO:0000313" key="3">
    <source>
        <dbReference type="Proteomes" id="UP000299102"/>
    </source>
</evidence>
<sequence length="338" mass="37212">MRHGADEVDHVGGGRRNFGGPRAVRSLRALLVLCISNEEFAPTAPRPAPRRLAYRLRRRGRRGRVAGDGRTAQTDGGGGRRPLFAVPFSGATATRGGRSDGVRRSRRTMEYAVLPRRRRRAHRRKYGESGALTSHTRARAPPTRTTHTHDLPAATGDVSLSVIAKRTHEIGGKTRWPRRCGCAITTRPTSATDDHTGVTIKKLLEGDKLKTAVRPGATWRPPRRFLCGGRRRRRRRRRKAIVGVGDVTPRLAPGPVDAIETQDPLQCEMPARPPRVPSHQSRPAMALMLSDYLPASAGGGRPGVRTPSIGYKKATPASETRCSIPCRNFHPSVYHFQE</sequence>
<accession>A0A4C1SRT7</accession>
<keyword evidence="3" id="KW-1185">Reference proteome</keyword>
<dbReference type="EMBL" id="BGZK01000012">
    <property type="protein sequence ID" value="GBP03948.1"/>
    <property type="molecule type" value="Genomic_DNA"/>
</dbReference>
<feature type="region of interest" description="Disordered" evidence="1">
    <location>
        <begin position="117"/>
        <end position="152"/>
    </location>
</feature>
<evidence type="ECO:0000313" key="2">
    <source>
        <dbReference type="EMBL" id="GBP03948.1"/>
    </source>
</evidence>
<proteinExistence type="predicted"/>
<dbReference type="AlphaFoldDB" id="A0A4C1SRT7"/>